<dbReference type="GO" id="GO:0055085">
    <property type="term" value="P:transmembrane transport"/>
    <property type="evidence" value="ECO:0007669"/>
    <property type="project" value="InterPro"/>
</dbReference>
<feature type="domain" description="ABC transmembrane type-1" evidence="8">
    <location>
        <begin position="69"/>
        <end position="260"/>
    </location>
</feature>
<keyword evidence="3" id="KW-1003">Cell membrane</keyword>
<dbReference type="CDD" id="cd06261">
    <property type="entry name" value="TM_PBP2"/>
    <property type="match status" value="1"/>
</dbReference>
<dbReference type="PANTHER" id="PTHR43744:SF3">
    <property type="entry name" value="LACTOSE TRANSPORT SYSTEM PERMEASE PROTEIN LACG"/>
    <property type="match status" value="1"/>
</dbReference>
<dbReference type="PANTHER" id="PTHR43744">
    <property type="entry name" value="ABC TRANSPORTER PERMEASE PROTEIN MG189-RELATED-RELATED"/>
    <property type="match status" value="1"/>
</dbReference>
<evidence type="ECO:0000256" key="2">
    <source>
        <dbReference type="ARBA" id="ARBA00022448"/>
    </source>
</evidence>
<evidence type="ECO:0000256" key="1">
    <source>
        <dbReference type="ARBA" id="ARBA00004651"/>
    </source>
</evidence>
<dbReference type="SUPFAM" id="SSF161098">
    <property type="entry name" value="MetI-like"/>
    <property type="match status" value="1"/>
</dbReference>
<feature type="transmembrane region" description="Helical" evidence="7">
    <location>
        <begin position="239"/>
        <end position="260"/>
    </location>
</feature>
<feature type="transmembrane region" description="Helical" evidence="7">
    <location>
        <begin position="72"/>
        <end position="92"/>
    </location>
</feature>
<evidence type="ECO:0000256" key="7">
    <source>
        <dbReference type="RuleBase" id="RU363032"/>
    </source>
</evidence>
<dbReference type="Pfam" id="PF00528">
    <property type="entry name" value="BPD_transp_1"/>
    <property type="match status" value="1"/>
</dbReference>
<dbReference type="EMBL" id="LT559118">
    <property type="protein sequence ID" value="SBP01198.1"/>
    <property type="molecule type" value="Genomic_DNA"/>
</dbReference>
<name>A0A1M4EQU7_9ACTN</name>
<gene>
    <name evidence="9" type="ORF">BN4615_P10714</name>
</gene>
<feature type="transmembrane region" description="Helical" evidence="7">
    <location>
        <begin position="181"/>
        <end position="206"/>
    </location>
</feature>
<feature type="transmembrane region" description="Helical" evidence="7">
    <location>
        <begin position="137"/>
        <end position="160"/>
    </location>
</feature>
<dbReference type="InterPro" id="IPR035906">
    <property type="entry name" value="MetI-like_sf"/>
</dbReference>
<dbReference type="Gene3D" id="1.10.3720.10">
    <property type="entry name" value="MetI-like"/>
    <property type="match status" value="1"/>
</dbReference>
<keyword evidence="5 7" id="KW-1133">Transmembrane helix</keyword>
<sequence length="274" mass="29891">MHSRYTWRTLAREVSLILLALVFLVPLVGLLNVSLKPQDSQTGALAFAFPPTLDNYVQAWNQASLGAALANSFLITAVSVLLIIGFASMAAYPLARVTRGWSRFTFYLVIGGLLIPGQLALLPLYATMRDFGLLGSLWSVILINVGQQIPFSVFLYTMFLRELPLDYEEAALLDGCGPLRSFVSVVFPLLRPVTGTVVILNAVGIWNEFFTPLLYLGGSDNTTAPVAIYGFVSQYVSQWPLIFAGLVISVIPILVVYFALQKHIIKGFAGGLKG</sequence>
<evidence type="ECO:0000256" key="4">
    <source>
        <dbReference type="ARBA" id="ARBA00022692"/>
    </source>
</evidence>
<comment type="similarity">
    <text evidence="7">Belongs to the binding-protein-dependent transport system permease family.</text>
</comment>
<keyword evidence="4 7" id="KW-0812">Transmembrane</keyword>
<feature type="transmembrane region" description="Helical" evidence="7">
    <location>
        <begin position="104"/>
        <end position="125"/>
    </location>
</feature>
<dbReference type="InterPro" id="IPR000515">
    <property type="entry name" value="MetI-like"/>
</dbReference>
<evidence type="ECO:0000313" key="9">
    <source>
        <dbReference type="EMBL" id="SBP01198.1"/>
    </source>
</evidence>
<reference evidence="9" key="1">
    <citation type="submission" date="2016-04" db="EMBL/GenBank/DDBJ databases">
        <authorList>
            <person name="Evans L.H."/>
            <person name="Alamgir A."/>
            <person name="Owens N."/>
            <person name="Weber N.D."/>
            <person name="Virtaneva K."/>
            <person name="Barbian K."/>
            <person name="Babar A."/>
            <person name="Rosenke K."/>
        </authorList>
    </citation>
    <scope>NUCLEOTIDE SEQUENCE</scope>
    <source>
        <strain evidence="9">Nono1</strain>
    </source>
</reference>
<dbReference type="GO" id="GO:0005886">
    <property type="term" value="C:plasma membrane"/>
    <property type="evidence" value="ECO:0007669"/>
    <property type="project" value="UniProtKB-SubCell"/>
</dbReference>
<evidence type="ECO:0000256" key="5">
    <source>
        <dbReference type="ARBA" id="ARBA00022989"/>
    </source>
</evidence>
<evidence type="ECO:0000256" key="3">
    <source>
        <dbReference type="ARBA" id="ARBA00022475"/>
    </source>
</evidence>
<proteinExistence type="inferred from homology"/>
<keyword evidence="2 7" id="KW-0813">Transport</keyword>
<accession>A0A1M4EQU7</accession>
<keyword evidence="6 7" id="KW-0472">Membrane</keyword>
<organism evidence="9">
    <name type="scientific">Nonomuraea gerenzanensis</name>
    <dbReference type="NCBI Taxonomy" id="93944"/>
    <lineage>
        <taxon>Bacteria</taxon>
        <taxon>Bacillati</taxon>
        <taxon>Actinomycetota</taxon>
        <taxon>Actinomycetes</taxon>
        <taxon>Streptosporangiales</taxon>
        <taxon>Streptosporangiaceae</taxon>
        <taxon>Nonomuraea</taxon>
    </lineage>
</organism>
<dbReference type="PROSITE" id="PS50928">
    <property type="entry name" value="ABC_TM1"/>
    <property type="match status" value="1"/>
</dbReference>
<dbReference type="RefSeq" id="WP_225269727.1">
    <property type="nucleotide sequence ID" value="NZ_CP084058.1"/>
</dbReference>
<dbReference type="AlphaFoldDB" id="A0A1M4EQU7"/>
<protein>
    <submittedName>
        <fullName evidence="9">Multiple sugar ABC transporter, membrane-spanning permease protein MsmG</fullName>
    </submittedName>
</protein>
<comment type="subcellular location">
    <subcellularLocation>
        <location evidence="1 7">Cell membrane</location>
        <topology evidence="1 7">Multi-pass membrane protein</topology>
    </subcellularLocation>
</comment>
<evidence type="ECO:0000256" key="6">
    <source>
        <dbReference type="ARBA" id="ARBA00023136"/>
    </source>
</evidence>
<evidence type="ECO:0000259" key="8">
    <source>
        <dbReference type="PROSITE" id="PS50928"/>
    </source>
</evidence>